<proteinExistence type="predicted"/>
<gene>
    <name evidence="1" type="ORF">OOJ09_30885</name>
</gene>
<evidence type="ECO:0000313" key="1">
    <source>
        <dbReference type="EMBL" id="MCZ8548589.1"/>
    </source>
</evidence>
<protein>
    <submittedName>
        <fullName evidence="1">Uncharacterized protein</fullName>
    </submittedName>
</protein>
<comment type="caution">
    <text evidence="1">The sequence shown here is derived from an EMBL/GenBank/DDBJ whole genome shotgun (WGS) entry which is preliminary data.</text>
</comment>
<organism evidence="1 2">
    <name type="scientific">Mesorhizobium qingshengii</name>
    <dbReference type="NCBI Taxonomy" id="1165689"/>
    <lineage>
        <taxon>Bacteria</taxon>
        <taxon>Pseudomonadati</taxon>
        <taxon>Pseudomonadota</taxon>
        <taxon>Alphaproteobacteria</taxon>
        <taxon>Hyphomicrobiales</taxon>
        <taxon>Phyllobacteriaceae</taxon>
        <taxon>Mesorhizobium</taxon>
    </lineage>
</organism>
<dbReference type="RefSeq" id="WP_269908836.1">
    <property type="nucleotide sequence ID" value="NZ_JAPFQA010000031.1"/>
</dbReference>
<reference evidence="1" key="1">
    <citation type="submission" date="2022-11" db="EMBL/GenBank/DDBJ databases">
        <authorList>
            <person name="Coimbra C."/>
        </authorList>
    </citation>
    <scope>NUCLEOTIDE SEQUENCE</scope>
    <source>
        <strain evidence="1">Jales19</strain>
    </source>
</reference>
<dbReference type="EMBL" id="JAPFQA010000031">
    <property type="protein sequence ID" value="MCZ8548589.1"/>
    <property type="molecule type" value="Genomic_DNA"/>
</dbReference>
<accession>A0ABT4R4P5</accession>
<name>A0ABT4R4P5_9HYPH</name>
<evidence type="ECO:0000313" key="2">
    <source>
        <dbReference type="Proteomes" id="UP001152178"/>
    </source>
</evidence>
<dbReference type="Proteomes" id="UP001152178">
    <property type="component" value="Unassembled WGS sequence"/>
</dbReference>
<sequence length="72" mass="7899">MRAIRSSTAWAAWERDPALRSHTNAKPVMTVGAPGSDLSRPTMANQSFDSLRSASWRLPSDLQACRCICHIG</sequence>
<keyword evidence="2" id="KW-1185">Reference proteome</keyword>